<evidence type="ECO:0000256" key="13">
    <source>
        <dbReference type="ARBA" id="ARBA00039269"/>
    </source>
</evidence>
<dbReference type="GO" id="GO:0006887">
    <property type="term" value="P:exocytosis"/>
    <property type="evidence" value="ECO:0007669"/>
    <property type="project" value="TreeGrafter"/>
</dbReference>
<dbReference type="CDD" id="cd15871">
    <property type="entry name" value="R-SNARE_VAMP7"/>
    <property type="match status" value="1"/>
</dbReference>
<evidence type="ECO:0000256" key="8">
    <source>
        <dbReference type="ARBA" id="ARBA00037801"/>
    </source>
</evidence>
<dbReference type="InterPro" id="IPR010908">
    <property type="entry name" value="Longin_dom"/>
</dbReference>
<dbReference type="GO" id="GO:0000149">
    <property type="term" value="F:SNARE binding"/>
    <property type="evidence" value="ECO:0007669"/>
    <property type="project" value="TreeGrafter"/>
</dbReference>
<dbReference type="Pfam" id="PF00957">
    <property type="entry name" value="Synaptobrevin"/>
    <property type="match status" value="1"/>
</dbReference>
<dbReference type="InterPro" id="IPR001388">
    <property type="entry name" value="Synaptobrevin-like"/>
</dbReference>
<dbReference type="PROSITE" id="PS50859">
    <property type="entry name" value="LONGIN"/>
    <property type="match status" value="1"/>
</dbReference>
<comment type="subcellular location">
    <subcellularLocation>
        <location evidence="12">Cytoplasmic vesicle</location>
        <location evidence="12">Phagosome membrane</location>
        <topology evidence="12">Single-pass type IV membrane protein</topology>
    </subcellularLocation>
    <subcellularLocation>
        <location evidence="9">Cytoplasmic vesicle</location>
        <location evidence="9">Secretory vesicle membrane</location>
        <topology evidence="9">Single-pass type IV membrane protein</topology>
    </subcellularLocation>
    <subcellularLocation>
        <location evidence="1">Endoplasmic reticulum membrane</location>
        <topology evidence="1">Single-pass type IV membrane protein</topology>
    </subcellularLocation>
    <subcellularLocation>
        <location evidence="8">Golgi apparatus</location>
        <location evidence="8">trans-Golgi network membrane</location>
        <topology evidence="8">Single-pass type IV membrane protein</topology>
    </subcellularLocation>
    <subcellularLocation>
        <location evidence="10">Late endosome membrane</location>
        <topology evidence="10">Single-pass type IV membrane protein</topology>
    </subcellularLocation>
    <subcellularLocation>
        <location evidence="11">Lysosome membrane</location>
        <topology evidence="11">Single-pass type IV membrane protein</topology>
    </subcellularLocation>
</comment>
<name>A0A9P0A7U7_BEMTA</name>
<dbReference type="GO" id="GO:0005484">
    <property type="term" value="F:SNAP receptor activity"/>
    <property type="evidence" value="ECO:0007669"/>
    <property type="project" value="TreeGrafter"/>
</dbReference>
<dbReference type="GO" id="GO:0005789">
    <property type="term" value="C:endoplasmic reticulum membrane"/>
    <property type="evidence" value="ECO:0007669"/>
    <property type="project" value="UniProtKB-SubCell"/>
</dbReference>
<dbReference type="GO" id="GO:0031201">
    <property type="term" value="C:SNARE complex"/>
    <property type="evidence" value="ECO:0007669"/>
    <property type="project" value="TreeGrafter"/>
</dbReference>
<dbReference type="InterPro" id="IPR011012">
    <property type="entry name" value="Longin-like_dom_sf"/>
</dbReference>
<keyword evidence="3" id="KW-0813">Transport</keyword>
<dbReference type="Gene3D" id="1.20.5.110">
    <property type="match status" value="1"/>
</dbReference>
<evidence type="ECO:0000256" key="7">
    <source>
        <dbReference type="ARBA" id="ARBA00023136"/>
    </source>
</evidence>
<protein>
    <recommendedName>
        <fullName evidence="13">Vesicle-associated membrane protein 7</fullName>
    </recommendedName>
    <alternativeName>
        <fullName evidence="14">Synaptobrevin-like protein 1</fullName>
    </alternativeName>
</protein>
<evidence type="ECO:0000256" key="11">
    <source>
        <dbReference type="ARBA" id="ARBA00037863"/>
    </source>
</evidence>
<dbReference type="GO" id="GO:0015031">
    <property type="term" value="P:protein transport"/>
    <property type="evidence" value="ECO:0007669"/>
    <property type="project" value="UniProtKB-KW"/>
</dbReference>
<sequence>MPTKSAILYSVIARGTTILAKYAACAGNFTEVTEQILSKINPDTDKSTLSHGNYLFHYDHEDRITYMCITDDEFPRSRAFLFLREIKKRFRSTFGNRAEYAVAYAMNVDFAPVLANEMKHFSESKDIDTLSRVHGELDELKNIMVRNIDNVAMRGERLELLVNKTEDLQASSVNFRTQSRSLQQSLYWKNVKLYIMLGGIVFVFIYLFLWSLCGGIFLGGCFG</sequence>
<dbReference type="KEGG" id="btab:109038268"/>
<dbReference type="PRINTS" id="PR00219">
    <property type="entry name" value="SYNAPTOBREVN"/>
</dbReference>
<evidence type="ECO:0000256" key="9">
    <source>
        <dbReference type="ARBA" id="ARBA00037803"/>
    </source>
</evidence>
<evidence type="ECO:0000256" key="1">
    <source>
        <dbReference type="ARBA" id="ARBA00004163"/>
    </source>
</evidence>
<dbReference type="FunFam" id="3.30.450.50:FF:000015">
    <property type="entry name" value="Synaptobrevin 2 isoform 1"/>
    <property type="match status" value="1"/>
</dbReference>
<keyword evidence="4 16" id="KW-0812">Transmembrane</keyword>
<evidence type="ECO:0000259" key="18">
    <source>
        <dbReference type="PROSITE" id="PS50892"/>
    </source>
</evidence>
<keyword evidence="15" id="KW-0175">Coiled coil</keyword>
<keyword evidence="6 16" id="KW-1133">Transmembrane helix</keyword>
<dbReference type="SUPFAM" id="SSF58038">
    <property type="entry name" value="SNARE fusion complex"/>
    <property type="match status" value="1"/>
</dbReference>
<dbReference type="OrthoDB" id="248747at2759"/>
<keyword evidence="7 16" id="KW-0472">Membrane</keyword>
<dbReference type="AlphaFoldDB" id="A0A9P0A7U7"/>
<evidence type="ECO:0000256" key="14">
    <source>
        <dbReference type="ARBA" id="ARBA00042194"/>
    </source>
</evidence>
<dbReference type="PANTHER" id="PTHR21136">
    <property type="entry name" value="SNARE PROTEINS"/>
    <property type="match status" value="1"/>
</dbReference>
<dbReference type="InterPro" id="IPR042855">
    <property type="entry name" value="V_SNARE_CC"/>
</dbReference>
<evidence type="ECO:0000256" key="16">
    <source>
        <dbReference type="SAM" id="Phobius"/>
    </source>
</evidence>
<gene>
    <name evidence="19" type="ORF">BEMITA_LOCUS5041</name>
</gene>
<evidence type="ECO:0000256" key="12">
    <source>
        <dbReference type="ARBA" id="ARBA00037875"/>
    </source>
</evidence>
<feature type="domain" description="V-SNARE coiled-coil homology" evidence="18">
    <location>
        <begin position="129"/>
        <end position="189"/>
    </location>
</feature>
<evidence type="ECO:0000256" key="4">
    <source>
        <dbReference type="ARBA" id="ARBA00022692"/>
    </source>
</evidence>
<comment type="similarity">
    <text evidence="2">Belongs to the synaptobrevin family.</text>
</comment>
<dbReference type="PANTHER" id="PTHR21136:SF179">
    <property type="entry name" value="VESICLE ASSOCIATED MEMBRANE PROTEIN 7-RELATED"/>
    <property type="match status" value="1"/>
</dbReference>
<evidence type="ECO:0000256" key="3">
    <source>
        <dbReference type="ARBA" id="ARBA00022448"/>
    </source>
</evidence>
<evidence type="ECO:0000256" key="6">
    <source>
        <dbReference type="ARBA" id="ARBA00022989"/>
    </source>
</evidence>
<dbReference type="Gene3D" id="3.30.450.50">
    <property type="entry name" value="Longin domain"/>
    <property type="match status" value="1"/>
</dbReference>
<evidence type="ECO:0000256" key="15">
    <source>
        <dbReference type="PROSITE-ProRule" id="PRU00290"/>
    </source>
</evidence>
<organism evidence="19 20">
    <name type="scientific">Bemisia tabaci</name>
    <name type="common">Sweetpotato whitefly</name>
    <name type="synonym">Aleurodes tabaci</name>
    <dbReference type="NCBI Taxonomy" id="7038"/>
    <lineage>
        <taxon>Eukaryota</taxon>
        <taxon>Metazoa</taxon>
        <taxon>Ecdysozoa</taxon>
        <taxon>Arthropoda</taxon>
        <taxon>Hexapoda</taxon>
        <taxon>Insecta</taxon>
        <taxon>Pterygota</taxon>
        <taxon>Neoptera</taxon>
        <taxon>Paraneoptera</taxon>
        <taxon>Hemiptera</taxon>
        <taxon>Sternorrhyncha</taxon>
        <taxon>Aleyrodoidea</taxon>
        <taxon>Aleyrodidae</taxon>
        <taxon>Aleyrodinae</taxon>
        <taxon>Bemisia</taxon>
    </lineage>
</organism>
<dbReference type="GO" id="GO:0005765">
    <property type="term" value="C:lysosomal membrane"/>
    <property type="evidence" value="ECO:0007669"/>
    <property type="project" value="UniProtKB-SubCell"/>
</dbReference>
<dbReference type="GO" id="GO:0031902">
    <property type="term" value="C:late endosome membrane"/>
    <property type="evidence" value="ECO:0007669"/>
    <property type="project" value="UniProtKB-SubCell"/>
</dbReference>
<dbReference type="GO" id="GO:0030670">
    <property type="term" value="C:phagocytic vesicle membrane"/>
    <property type="evidence" value="ECO:0007669"/>
    <property type="project" value="UniProtKB-SubCell"/>
</dbReference>
<feature type="transmembrane region" description="Helical" evidence="16">
    <location>
        <begin position="193"/>
        <end position="218"/>
    </location>
</feature>
<evidence type="ECO:0000313" key="20">
    <source>
        <dbReference type="Proteomes" id="UP001152759"/>
    </source>
</evidence>
<keyword evidence="5" id="KW-0653">Protein transport</keyword>
<dbReference type="PROSITE" id="PS50892">
    <property type="entry name" value="V_SNARE"/>
    <property type="match status" value="1"/>
</dbReference>
<evidence type="ECO:0000256" key="10">
    <source>
        <dbReference type="ARBA" id="ARBA00037845"/>
    </source>
</evidence>
<evidence type="ECO:0000259" key="17">
    <source>
        <dbReference type="PROSITE" id="PS50859"/>
    </source>
</evidence>
<dbReference type="SUPFAM" id="SSF64356">
    <property type="entry name" value="SNARE-like"/>
    <property type="match status" value="1"/>
</dbReference>
<dbReference type="Proteomes" id="UP001152759">
    <property type="component" value="Chromosome 2"/>
</dbReference>
<keyword evidence="20" id="KW-1185">Reference proteome</keyword>
<dbReference type="FunFam" id="1.20.5.110:FF:000004">
    <property type="entry name" value="Vesicle-associated membrane protein 7"/>
    <property type="match status" value="1"/>
</dbReference>
<evidence type="ECO:0000256" key="2">
    <source>
        <dbReference type="ARBA" id="ARBA00008025"/>
    </source>
</evidence>
<dbReference type="InterPro" id="IPR051097">
    <property type="entry name" value="Synaptobrevin-like_transport"/>
</dbReference>
<dbReference type="GO" id="GO:0005794">
    <property type="term" value="C:Golgi apparatus"/>
    <property type="evidence" value="ECO:0007669"/>
    <property type="project" value="UniProtKB-SubCell"/>
</dbReference>
<evidence type="ECO:0000313" key="19">
    <source>
        <dbReference type="EMBL" id="CAH0385859.1"/>
    </source>
</evidence>
<evidence type="ECO:0000256" key="5">
    <source>
        <dbReference type="ARBA" id="ARBA00022927"/>
    </source>
</evidence>
<dbReference type="EMBL" id="OU963863">
    <property type="protein sequence ID" value="CAH0385859.1"/>
    <property type="molecule type" value="Genomic_DNA"/>
</dbReference>
<reference evidence="19" key="1">
    <citation type="submission" date="2021-12" db="EMBL/GenBank/DDBJ databases">
        <authorList>
            <person name="King R."/>
        </authorList>
    </citation>
    <scope>NUCLEOTIDE SEQUENCE</scope>
</reference>
<dbReference type="GO" id="GO:0006906">
    <property type="term" value="P:vesicle fusion"/>
    <property type="evidence" value="ECO:0007669"/>
    <property type="project" value="TreeGrafter"/>
</dbReference>
<dbReference type="SMART" id="SM01270">
    <property type="entry name" value="Longin"/>
    <property type="match status" value="1"/>
</dbReference>
<dbReference type="CDD" id="cd14824">
    <property type="entry name" value="Longin"/>
    <property type="match status" value="1"/>
</dbReference>
<dbReference type="GO" id="GO:0030658">
    <property type="term" value="C:transport vesicle membrane"/>
    <property type="evidence" value="ECO:0007669"/>
    <property type="project" value="UniProtKB-SubCell"/>
</dbReference>
<accession>A0A9P0A7U7</accession>
<dbReference type="Pfam" id="PF13774">
    <property type="entry name" value="Longin"/>
    <property type="match status" value="1"/>
</dbReference>
<feature type="domain" description="Longin" evidence="17">
    <location>
        <begin position="11"/>
        <end position="114"/>
    </location>
</feature>
<proteinExistence type="inferred from homology"/>